<reference evidence="1" key="1">
    <citation type="journal article" date="2014" name="Front. Microbiol.">
        <title>High frequency of phylogenetically diverse reductive dehalogenase-homologous genes in deep subseafloor sedimentary metagenomes.</title>
        <authorList>
            <person name="Kawai M."/>
            <person name="Futagami T."/>
            <person name="Toyoda A."/>
            <person name="Takaki Y."/>
            <person name="Nishi S."/>
            <person name="Hori S."/>
            <person name="Arai W."/>
            <person name="Tsubouchi T."/>
            <person name="Morono Y."/>
            <person name="Uchiyama I."/>
            <person name="Ito T."/>
            <person name="Fujiyama A."/>
            <person name="Inagaki F."/>
            <person name="Takami H."/>
        </authorList>
    </citation>
    <scope>NUCLEOTIDE SEQUENCE</scope>
    <source>
        <strain evidence="1">Expedition CK06-06</strain>
    </source>
</reference>
<sequence>MSVNGRFWPEAAIEIVVFCKINILVIVIGINGEGSMSEKDTHNEMTANDVNVVTTSIGPNQFKIVATATFNSNPSEIWALLWDWEQLLAVGLPGMTDNFQWLSGGPDEIPSTFQFEIGGVTIKEEIYERTMEHRYCLRYRTLEPALGILDYEAVIELDPIDEIHT</sequence>
<dbReference type="SUPFAM" id="SSF55961">
    <property type="entry name" value="Bet v1-like"/>
    <property type="match status" value="1"/>
</dbReference>
<comment type="caution">
    <text evidence="1">The sequence shown here is derived from an EMBL/GenBank/DDBJ whole genome shotgun (WGS) entry which is preliminary data.</text>
</comment>
<proteinExistence type="predicted"/>
<feature type="non-terminal residue" evidence="1">
    <location>
        <position position="165"/>
    </location>
</feature>
<gene>
    <name evidence="1" type="ORF">S01H4_41619</name>
</gene>
<protein>
    <submittedName>
        <fullName evidence="1">Uncharacterized protein</fullName>
    </submittedName>
</protein>
<dbReference type="EMBL" id="BART01022777">
    <property type="protein sequence ID" value="GAH00596.1"/>
    <property type="molecule type" value="Genomic_DNA"/>
</dbReference>
<name>X1BXQ9_9ZZZZ</name>
<organism evidence="1">
    <name type="scientific">marine sediment metagenome</name>
    <dbReference type="NCBI Taxonomy" id="412755"/>
    <lineage>
        <taxon>unclassified sequences</taxon>
        <taxon>metagenomes</taxon>
        <taxon>ecological metagenomes</taxon>
    </lineage>
</organism>
<evidence type="ECO:0000313" key="1">
    <source>
        <dbReference type="EMBL" id="GAH00596.1"/>
    </source>
</evidence>
<dbReference type="InterPro" id="IPR023393">
    <property type="entry name" value="START-like_dom_sf"/>
</dbReference>
<dbReference type="AlphaFoldDB" id="X1BXQ9"/>
<accession>X1BXQ9</accession>
<dbReference type="Gene3D" id="3.30.530.20">
    <property type="match status" value="1"/>
</dbReference>